<dbReference type="AlphaFoldDB" id="A0A0W0SBZ6"/>
<evidence type="ECO:0000313" key="3">
    <source>
        <dbReference type="Proteomes" id="UP000054921"/>
    </source>
</evidence>
<dbReference type="OrthoDB" id="9789942at2"/>
<dbReference type="NCBIfam" id="TIGR03358">
    <property type="entry name" value="VI_chp_5"/>
    <property type="match status" value="1"/>
</dbReference>
<evidence type="ECO:0000313" key="4">
    <source>
        <dbReference type="Proteomes" id="UP000277577"/>
    </source>
</evidence>
<proteinExistence type="predicted"/>
<evidence type="ECO:0000313" key="2">
    <source>
        <dbReference type="EMBL" id="VEB34681.1"/>
    </source>
</evidence>
<dbReference type="PANTHER" id="PTHR35850">
    <property type="entry name" value="CYTOPLASMIC PROTEIN-RELATED"/>
    <property type="match status" value="1"/>
</dbReference>
<dbReference type="PATRIC" id="fig|28084.5.peg.2855"/>
<dbReference type="EMBL" id="LR134173">
    <property type="protein sequence ID" value="VEB34681.1"/>
    <property type="molecule type" value="Genomic_DNA"/>
</dbReference>
<reference evidence="1 3" key="1">
    <citation type="submission" date="2015-11" db="EMBL/GenBank/DDBJ databases">
        <title>Genomic analysis of 38 Legionella species identifies large and diverse effector repertoires.</title>
        <authorList>
            <person name="Burstein D."/>
            <person name="Amaro F."/>
            <person name="Zusman T."/>
            <person name="Lifshitz Z."/>
            <person name="Cohen O."/>
            <person name="Gilbert J.A."/>
            <person name="Pupko T."/>
            <person name="Shuman H.A."/>
            <person name="Segal G."/>
        </authorList>
    </citation>
    <scope>NUCLEOTIDE SEQUENCE [LARGE SCALE GENOMIC DNA]</scope>
    <source>
        <strain evidence="1 3">ORW</strain>
    </source>
</reference>
<dbReference type="RefSeq" id="WP_028382586.1">
    <property type="nucleotide sequence ID" value="NZ_CAAAIT010000005.1"/>
</dbReference>
<organism evidence="1 3">
    <name type="scientific">Legionella cherrii</name>
    <dbReference type="NCBI Taxonomy" id="28084"/>
    <lineage>
        <taxon>Bacteria</taxon>
        <taxon>Pseudomonadati</taxon>
        <taxon>Pseudomonadota</taxon>
        <taxon>Gammaproteobacteria</taxon>
        <taxon>Legionellales</taxon>
        <taxon>Legionellaceae</taxon>
        <taxon>Legionella</taxon>
    </lineage>
</organism>
<dbReference type="Pfam" id="PF05591">
    <property type="entry name" value="T6SS_VipA"/>
    <property type="match status" value="1"/>
</dbReference>
<dbReference type="PIRSF" id="PIRSF028301">
    <property type="entry name" value="UCP028301"/>
    <property type="match status" value="1"/>
</dbReference>
<name>A0A0W0SBZ6_9GAMM</name>
<keyword evidence="4" id="KW-1185">Reference proteome</keyword>
<protein>
    <submittedName>
        <fullName evidence="2">Uncharacterized protein conserved in bacteria</fullName>
    </submittedName>
</protein>
<dbReference type="Proteomes" id="UP000054921">
    <property type="component" value="Unassembled WGS sequence"/>
</dbReference>
<dbReference type="InterPro" id="IPR008312">
    <property type="entry name" value="T6SS_TssB1"/>
</dbReference>
<sequence length="162" mass="18785">MTNKEQSVAPKERINIVYKALIEGVEEEIELPLRQLVLGEFYPGGDNTPLEKRRTVNINKDNFNDVLKEHHIKLSLRVPNRFSKNKDDTVSIDLKFETMRDFDPDGILHQVPQLQKLFEVREALKALKGPLGNIPEFRRRLDAIVKDSAAREELIKEIKDKK</sequence>
<gene>
    <name evidence="1" type="ORF">Lche_2639</name>
    <name evidence="2" type="ORF">NCTC11976_00964</name>
</gene>
<dbReference type="STRING" id="28084.Lche_2639"/>
<dbReference type="EMBL" id="LNXW01000013">
    <property type="protein sequence ID" value="KTC80619.1"/>
    <property type="molecule type" value="Genomic_DNA"/>
</dbReference>
<dbReference type="Proteomes" id="UP000277577">
    <property type="component" value="Chromosome"/>
</dbReference>
<reference evidence="2 4" key="2">
    <citation type="submission" date="2018-12" db="EMBL/GenBank/DDBJ databases">
        <authorList>
            <consortium name="Pathogen Informatics"/>
        </authorList>
    </citation>
    <scope>NUCLEOTIDE SEQUENCE [LARGE SCALE GENOMIC DNA]</scope>
    <source>
        <strain evidence="2 4">NCTC11976</strain>
    </source>
</reference>
<accession>A0A0W0SBZ6</accession>
<dbReference type="PANTHER" id="PTHR35850:SF2">
    <property type="entry name" value="TYPE VI SECRETION SYSTEM CONTRACTILE SHEATH SMALL SUBUNIT"/>
    <property type="match status" value="1"/>
</dbReference>
<evidence type="ECO:0000313" key="1">
    <source>
        <dbReference type="EMBL" id="KTC80619.1"/>
    </source>
</evidence>